<dbReference type="PANTHER" id="PTHR47505:SF1">
    <property type="entry name" value="DNA UTILIZATION PROTEIN YHGH"/>
    <property type="match status" value="1"/>
</dbReference>
<dbReference type="InterPro" id="IPR029057">
    <property type="entry name" value="PRTase-like"/>
</dbReference>
<dbReference type="KEGG" id="adp:NCTC12871_01023"/>
<organism evidence="3 4">
    <name type="scientific">Actinobacillus delphinicola</name>
    <dbReference type="NCBI Taxonomy" id="51161"/>
    <lineage>
        <taxon>Bacteria</taxon>
        <taxon>Pseudomonadati</taxon>
        <taxon>Pseudomonadota</taxon>
        <taxon>Gammaproteobacteria</taxon>
        <taxon>Pasteurellales</taxon>
        <taxon>Pasteurellaceae</taxon>
        <taxon>Actinobacillus</taxon>
    </lineage>
</organism>
<dbReference type="AlphaFoldDB" id="A0A448TU77"/>
<protein>
    <submittedName>
        <fullName evidence="3">Competence protein F</fullName>
    </submittedName>
</protein>
<name>A0A448TU77_9PAST</name>
<comment type="similarity">
    <text evidence="1">Belongs to the ComF/GntX family.</text>
</comment>
<evidence type="ECO:0000256" key="1">
    <source>
        <dbReference type="ARBA" id="ARBA00008007"/>
    </source>
</evidence>
<dbReference type="RefSeq" id="WP_126599579.1">
    <property type="nucleotide sequence ID" value="NZ_LR134510.1"/>
</dbReference>
<sequence>MLPIFCCWICHRPIHLPKNGLCSFCQQAIVHPPYCMGCGNKTPYYTNWCGKCSPEYNWECLIRAGELSSPLSDLIYQFKFHQAYYLDKTLARLLLLEIKNARRECYFAMPEVIIPVPLYHKRKWHRGYNQSELLANQLGKWLQIKVESEWIIRHKHTPTQRGLTSKGRKKNIDGAFSLKKKVARYKRIAIVDDVFTTGATIMEMCRLFKTVGVEEIMIWVLART</sequence>
<feature type="domain" description="Phosphoribosyltransferase" evidence="2">
    <location>
        <begin position="135"/>
        <end position="222"/>
    </location>
</feature>
<reference evidence="3 4" key="1">
    <citation type="submission" date="2018-12" db="EMBL/GenBank/DDBJ databases">
        <authorList>
            <consortium name="Pathogen Informatics"/>
        </authorList>
    </citation>
    <scope>NUCLEOTIDE SEQUENCE [LARGE SCALE GENOMIC DNA]</scope>
    <source>
        <strain evidence="3 4">NCTC12871</strain>
    </source>
</reference>
<dbReference type="SUPFAM" id="SSF53271">
    <property type="entry name" value="PRTase-like"/>
    <property type="match status" value="1"/>
</dbReference>
<dbReference type="InterPro" id="IPR000836">
    <property type="entry name" value="PRTase_dom"/>
</dbReference>
<evidence type="ECO:0000313" key="4">
    <source>
        <dbReference type="Proteomes" id="UP000279799"/>
    </source>
</evidence>
<proteinExistence type="inferred from homology"/>
<keyword evidence="4" id="KW-1185">Reference proteome</keyword>
<accession>A0A448TU77</accession>
<dbReference type="InterPro" id="IPR051910">
    <property type="entry name" value="ComF/GntX_DNA_util-trans"/>
</dbReference>
<dbReference type="Proteomes" id="UP000279799">
    <property type="component" value="Chromosome"/>
</dbReference>
<dbReference type="PANTHER" id="PTHR47505">
    <property type="entry name" value="DNA UTILIZATION PROTEIN YHGH"/>
    <property type="match status" value="1"/>
</dbReference>
<evidence type="ECO:0000259" key="2">
    <source>
        <dbReference type="Pfam" id="PF00156"/>
    </source>
</evidence>
<dbReference type="Pfam" id="PF00156">
    <property type="entry name" value="Pribosyltran"/>
    <property type="match status" value="1"/>
</dbReference>
<dbReference type="EMBL" id="LR134510">
    <property type="protein sequence ID" value="VEJ09552.1"/>
    <property type="molecule type" value="Genomic_DNA"/>
</dbReference>
<dbReference type="CDD" id="cd06223">
    <property type="entry name" value="PRTases_typeI"/>
    <property type="match status" value="1"/>
</dbReference>
<dbReference type="Gene3D" id="3.40.50.2020">
    <property type="match status" value="1"/>
</dbReference>
<gene>
    <name evidence="3" type="ORF">NCTC12871_01023</name>
</gene>
<dbReference type="OrthoDB" id="9793412at2"/>
<evidence type="ECO:0000313" key="3">
    <source>
        <dbReference type="EMBL" id="VEJ09552.1"/>
    </source>
</evidence>